<accession>A0A6J4TLU6</accession>
<dbReference type="AlphaFoldDB" id="A0A6J4TLU6"/>
<feature type="non-terminal residue" evidence="2">
    <location>
        <position position="89"/>
    </location>
</feature>
<organism evidence="2">
    <name type="scientific">uncultured Sphingomonas sp</name>
    <dbReference type="NCBI Taxonomy" id="158754"/>
    <lineage>
        <taxon>Bacteria</taxon>
        <taxon>Pseudomonadati</taxon>
        <taxon>Pseudomonadota</taxon>
        <taxon>Alphaproteobacteria</taxon>
        <taxon>Sphingomonadales</taxon>
        <taxon>Sphingomonadaceae</taxon>
        <taxon>Sphingomonas</taxon>
        <taxon>environmental samples</taxon>
    </lineage>
</organism>
<evidence type="ECO:0000256" key="1">
    <source>
        <dbReference type="SAM" id="MobiDB-lite"/>
    </source>
</evidence>
<feature type="compositionally biased region" description="Basic and acidic residues" evidence="1">
    <location>
        <begin position="26"/>
        <end position="42"/>
    </location>
</feature>
<dbReference type="EMBL" id="CADCWA010000160">
    <property type="protein sequence ID" value="CAA9526878.1"/>
    <property type="molecule type" value="Genomic_DNA"/>
</dbReference>
<protein>
    <submittedName>
        <fullName evidence="2">SSU ribosomal protein S15p (S13e)</fullName>
    </submittedName>
</protein>
<gene>
    <name evidence="2" type="ORF">AVDCRST_MAG31-2005</name>
</gene>
<feature type="non-terminal residue" evidence="2">
    <location>
        <position position="1"/>
    </location>
</feature>
<reference evidence="2" key="1">
    <citation type="submission" date="2020-02" db="EMBL/GenBank/DDBJ databases">
        <authorList>
            <person name="Meier V. D."/>
        </authorList>
    </citation>
    <scope>NUCLEOTIDE SEQUENCE</scope>
    <source>
        <strain evidence="2">AVDCRST_MAG31</strain>
    </source>
</reference>
<sequence length="89" mass="9396">VDYRGAQAGAHPGTWPRRHRHGFARSADRHPNPPHQHADRALQDPCQGQPLAPRSLDDGQQAAVAAGLSEAQGHSGLRGADRQAGAAEV</sequence>
<proteinExistence type="predicted"/>
<keyword evidence="2" id="KW-0687">Ribonucleoprotein</keyword>
<name>A0A6J4TLU6_9SPHN</name>
<dbReference type="GO" id="GO:0005840">
    <property type="term" value="C:ribosome"/>
    <property type="evidence" value="ECO:0007669"/>
    <property type="project" value="UniProtKB-KW"/>
</dbReference>
<keyword evidence="2" id="KW-0689">Ribosomal protein</keyword>
<evidence type="ECO:0000313" key="2">
    <source>
        <dbReference type="EMBL" id="CAA9526878.1"/>
    </source>
</evidence>
<feature type="region of interest" description="Disordered" evidence="1">
    <location>
        <begin position="1"/>
        <end position="89"/>
    </location>
</feature>